<evidence type="ECO:0000313" key="5">
    <source>
        <dbReference type="EMBL" id="TET94291.1"/>
    </source>
</evidence>
<dbReference type="PANTHER" id="PTHR43673:SF10">
    <property type="entry name" value="NADH DEHYDROGENASE_NAD(P)H NITROREDUCTASE XCC3605-RELATED"/>
    <property type="match status" value="1"/>
</dbReference>
<feature type="domain" description="Putative nitroreductase TM1586" evidence="4">
    <location>
        <begin position="102"/>
        <end position="167"/>
    </location>
</feature>
<evidence type="ECO:0000313" key="6">
    <source>
        <dbReference type="Proteomes" id="UP000316925"/>
    </source>
</evidence>
<dbReference type="Pfam" id="PF00881">
    <property type="entry name" value="Nitroreductase"/>
    <property type="match status" value="1"/>
</dbReference>
<dbReference type="EMBL" id="SOIJ01000017">
    <property type="protein sequence ID" value="TET94291.1"/>
    <property type="molecule type" value="Genomic_DNA"/>
</dbReference>
<feature type="domain" description="Nitroreductase" evidence="3">
    <location>
        <begin position="7"/>
        <end position="74"/>
    </location>
</feature>
<name>A0A523YRY9_UNCAE</name>
<comment type="caution">
    <text evidence="5">The sequence shown here is derived from an EMBL/GenBank/DDBJ whole genome shotgun (WGS) entry which is preliminary data.</text>
</comment>
<dbReference type="Pfam" id="PF14512">
    <property type="entry name" value="TM1586_NiRdase"/>
    <property type="match status" value="1"/>
</dbReference>
<dbReference type="PANTHER" id="PTHR43673">
    <property type="entry name" value="NAD(P)H NITROREDUCTASE YDGI-RELATED"/>
    <property type="match status" value="1"/>
</dbReference>
<accession>A0A523YRY9</accession>
<dbReference type="Proteomes" id="UP000316925">
    <property type="component" value="Unassembled WGS sequence"/>
</dbReference>
<dbReference type="InterPro" id="IPR029479">
    <property type="entry name" value="Nitroreductase"/>
</dbReference>
<evidence type="ECO:0000256" key="1">
    <source>
        <dbReference type="ARBA" id="ARBA00007118"/>
    </source>
</evidence>
<sequence length="171" mass="18885">MEVREAIEKRRSVRAYEDRPIPEEKLRRVLEAARLAPSASNQQPWKFVVVQDVESRKKLARAAGNESFVGEAPVVIAAVALRTDHIMMCGVHSYPVDLAIAVDHITLAAVEEGLGSCWIGAFSQAEVKRILNIPKQYMVVALLPIGYPAEAGGLKSRKPLETIVSYETFSE</sequence>
<comment type="similarity">
    <text evidence="1">Belongs to the nitroreductase family.</text>
</comment>
<organism evidence="5 6">
    <name type="scientific">Aerophobetes bacterium</name>
    <dbReference type="NCBI Taxonomy" id="2030807"/>
    <lineage>
        <taxon>Bacteria</taxon>
        <taxon>Candidatus Aerophobota</taxon>
    </lineage>
</organism>
<evidence type="ECO:0000256" key="2">
    <source>
        <dbReference type="ARBA" id="ARBA00023002"/>
    </source>
</evidence>
<dbReference type="GO" id="GO:0016491">
    <property type="term" value="F:oxidoreductase activity"/>
    <property type="evidence" value="ECO:0007669"/>
    <property type="project" value="UniProtKB-KW"/>
</dbReference>
<gene>
    <name evidence="5" type="ORF">E3J33_00310</name>
</gene>
<protein>
    <submittedName>
        <fullName evidence="5">Nitroreductase</fullName>
    </submittedName>
</protein>
<keyword evidence="2" id="KW-0560">Oxidoreductase</keyword>
<dbReference type="InterPro" id="IPR029478">
    <property type="entry name" value="TM1586_NiRdase"/>
</dbReference>
<dbReference type="InterPro" id="IPR000415">
    <property type="entry name" value="Nitroreductase-like"/>
</dbReference>
<proteinExistence type="inferred from homology"/>
<evidence type="ECO:0000259" key="3">
    <source>
        <dbReference type="Pfam" id="PF00881"/>
    </source>
</evidence>
<dbReference type="Gene3D" id="3.40.109.10">
    <property type="entry name" value="NADH Oxidase"/>
    <property type="match status" value="1"/>
</dbReference>
<evidence type="ECO:0000259" key="4">
    <source>
        <dbReference type="Pfam" id="PF14512"/>
    </source>
</evidence>
<dbReference type="AlphaFoldDB" id="A0A523YRY9"/>
<dbReference type="CDD" id="cd02139">
    <property type="entry name" value="nitroreductase"/>
    <property type="match status" value="1"/>
</dbReference>
<dbReference type="SUPFAM" id="SSF55469">
    <property type="entry name" value="FMN-dependent nitroreductase-like"/>
    <property type="match status" value="1"/>
</dbReference>
<reference evidence="5 6" key="1">
    <citation type="submission" date="2019-03" db="EMBL/GenBank/DDBJ databases">
        <title>Metabolic potential of uncultured bacteria and archaea associated with petroleum seepage in deep-sea sediments.</title>
        <authorList>
            <person name="Dong X."/>
            <person name="Hubert C."/>
        </authorList>
    </citation>
    <scope>NUCLEOTIDE SEQUENCE [LARGE SCALE GENOMIC DNA]</scope>
    <source>
        <strain evidence="5">E29_bin28</strain>
    </source>
</reference>